<dbReference type="Gene3D" id="3.40.1030.10">
    <property type="entry name" value="Nucleoside phosphorylase/phosphoribosyltransferase catalytic domain"/>
    <property type="match status" value="1"/>
</dbReference>
<dbReference type="EC" id="2.4.2.18" evidence="4"/>
<dbReference type="EMBL" id="MN079361">
    <property type="protein sequence ID" value="QEA07775.1"/>
    <property type="molecule type" value="Genomic_DNA"/>
</dbReference>
<accession>A0A5B8RKK9</accession>
<dbReference type="SUPFAM" id="SSF52418">
    <property type="entry name" value="Nucleoside phosphorylase/phosphoribosyltransferase catalytic domain"/>
    <property type="match status" value="1"/>
</dbReference>
<keyword evidence="2 4" id="KW-0808">Transferase</keyword>
<dbReference type="PANTHER" id="PTHR43285:SF2">
    <property type="entry name" value="ANTHRANILATE PHOSPHORIBOSYLTRANSFERASE"/>
    <property type="match status" value="1"/>
</dbReference>
<sequence length="225" mass="24040">MSSSSGSADLLEAAGAKLDLDPEAVGECVDRVGVGFMFAPRHHSAMRHAVAARREMAVRTIFNLLGPLTNPAGARRQLLGVFADHWVRPLAEVLQRLGSERVMVVHSEDGLDEVSIAAPTHVAELDNGVIREYTIRPEDFGLASASLDAVKVHTAVESLDIIRRVYAGEPGPAADMLSLNAGASIYCAGLADSVEAGVERARAVLADGAAGRRLEEFVHYTNRFE</sequence>
<dbReference type="PANTHER" id="PTHR43285">
    <property type="entry name" value="ANTHRANILATE PHOSPHORIBOSYLTRANSFERASE"/>
    <property type="match status" value="1"/>
</dbReference>
<evidence type="ECO:0000256" key="2">
    <source>
        <dbReference type="ARBA" id="ARBA00022679"/>
    </source>
</evidence>
<dbReference type="GO" id="GO:0004048">
    <property type="term" value="F:anthranilate phosphoribosyltransferase activity"/>
    <property type="evidence" value="ECO:0007669"/>
    <property type="project" value="UniProtKB-EC"/>
</dbReference>
<evidence type="ECO:0000313" key="4">
    <source>
        <dbReference type="EMBL" id="QEA07775.1"/>
    </source>
</evidence>
<name>A0A5B8RKK9_9ZZZZ</name>
<gene>
    <name evidence="4" type="primary">trpD_2</name>
    <name evidence="4" type="ORF">KBTEX_04138</name>
</gene>
<reference evidence="4" key="1">
    <citation type="submission" date="2019-06" db="EMBL/GenBank/DDBJ databases">
        <authorList>
            <person name="Murdoch R.W."/>
            <person name="Fathepure B."/>
        </authorList>
    </citation>
    <scope>NUCLEOTIDE SEQUENCE</scope>
</reference>
<organism evidence="4">
    <name type="scientific">uncultured organism</name>
    <dbReference type="NCBI Taxonomy" id="155900"/>
    <lineage>
        <taxon>unclassified sequences</taxon>
        <taxon>environmental samples</taxon>
    </lineage>
</organism>
<evidence type="ECO:0000256" key="1">
    <source>
        <dbReference type="ARBA" id="ARBA00022676"/>
    </source>
</evidence>
<feature type="domain" description="Glycosyl transferase family 3" evidence="3">
    <location>
        <begin position="1"/>
        <end position="210"/>
    </location>
</feature>
<evidence type="ECO:0000259" key="3">
    <source>
        <dbReference type="Pfam" id="PF00591"/>
    </source>
</evidence>
<dbReference type="AlphaFoldDB" id="A0A5B8RKK9"/>
<dbReference type="InterPro" id="IPR035902">
    <property type="entry name" value="Nuc_phospho_transferase"/>
</dbReference>
<proteinExistence type="predicted"/>
<protein>
    <submittedName>
        <fullName evidence="4">Anthranilate phosphoribosyltransferase</fullName>
        <ecNumber evidence="4">2.4.2.18</ecNumber>
    </submittedName>
</protein>
<dbReference type="InterPro" id="IPR005940">
    <property type="entry name" value="Anthranilate_Pribosyl_Tfrase"/>
</dbReference>
<dbReference type="GO" id="GO:0000162">
    <property type="term" value="P:L-tryptophan biosynthetic process"/>
    <property type="evidence" value="ECO:0007669"/>
    <property type="project" value="InterPro"/>
</dbReference>
<dbReference type="NCBIfam" id="TIGR01245">
    <property type="entry name" value="trpD"/>
    <property type="match status" value="1"/>
</dbReference>
<keyword evidence="1 4" id="KW-0328">Glycosyltransferase</keyword>
<dbReference type="Pfam" id="PF00591">
    <property type="entry name" value="Glycos_transf_3"/>
    <property type="match status" value="1"/>
</dbReference>
<dbReference type="InterPro" id="IPR000312">
    <property type="entry name" value="Glycosyl_Trfase_fam3"/>
</dbReference>